<gene>
    <name evidence="1" type="ORF">SORBI_3006G234850</name>
</gene>
<dbReference type="EMBL" id="CM000765">
    <property type="protein sequence ID" value="OQU82419.1"/>
    <property type="molecule type" value="Genomic_DNA"/>
</dbReference>
<reference evidence="2" key="2">
    <citation type="journal article" date="2018" name="Plant J.">
        <title>The Sorghum bicolor reference genome: improved assembly, gene annotations, a transcriptome atlas, and signatures of genome organization.</title>
        <authorList>
            <person name="McCormick R.F."/>
            <person name="Truong S.K."/>
            <person name="Sreedasyam A."/>
            <person name="Jenkins J."/>
            <person name="Shu S."/>
            <person name="Sims D."/>
            <person name="Kennedy M."/>
            <person name="Amirebrahimi M."/>
            <person name="Weers B.D."/>
            <person name="McKinley B."/>
            <person name="Mattison A."/>
            <person name="Morishige D.T."/>
            <person name="Grimwood J."/>
            <person name="Schmutz J."/>
            <person name="Mullet J.E."/>
        </authorList>
    </citation>
    <scope>NUCLEOTIDE SEQUENCE [LARGE SCALE GENOMIC DNA]</scope>
    <source>
        <strain evidence="2">cv. BTx623</strain>
    </source>
</reference>
<dbReference type="Proteomes" id="UP000000768">
    <property type="component" value="Chromosome 6"/>
</dbReference>
<evidence type="ECO:0000313" key="2">
    <source>
        <dbReference type="Proteomes" id="UP000000768"/>
    </source>
</evidence>
<organism evidence="1 2">
    <name type="scientific">Sorghum bicolor</name>
    <name type="common">Sorghum</name>
    <name type="synonym">Sorghum vulgare</name>
    <dbReference type="NCBI Taxonomy" id="4558"/>
    <lineage>
        <taxon>Eukaryota</taxon>
        <taxon>Viridiplantae</taxon>
        <taxon>Streptophyta</taxon>
        <taxon>Embryophyta</taxon>
        <taxon>Tracheophyta</taxon>
        <taxon>Spermatophyta</taxon>
        <taxon>Magnoliopsida</taxon>
        <taxon>Liliopsida</taxon>
        <taxon>Poales</taxon>
        <taxon>Poaceae</taxon>
        <taxon>PACMAD clade</taxon>
        <taxon>Panicoideae</taxon>
        <taxon>Andropogonodae</taxon>
        <taxon>Andropogoneae</taxon>
        <taxon>Sorghinae</taxon>
        <taxon>Sorghum</taxon>
    </lineage>
</organism>
<name>A0A1Z5RFQ6_SORBI</name>
<sequence>MANFVADVVDKFLGLVAGRKDDVQEPWMMLRRTQPSAARFMARWHYCCCCWIYLLSLQGVEFGSRGEPVVAGGSTGGPNY</sequence>
<accession>A0A1Z5RFQ6</accession>
<evidence type="ECO:0000313" key="1">
    <source>
        <dbReference type="EMBL" id="OQU82419.1"/>
    </source>
</evidence>
<protein>
    <submittedName>
        <fullName evidence="1">Uncharacterized protein</fullName>
    </submittedName>
</protein>
<dbReference type="InParanoid" id="A0A1Z5RFQ6"/>
<dbReference type="AlphaFoldDB" id="A0A1Z5RFQ6"/>
<proteinExistence type="predicted"/>
<keyword evidence="2" id="KW-1185">Reference proteome</keyword>
<reference evidence="1 2" key="1">
    <citation type="journal article" date="2009" name="Nature">
        <title>The Sorghum bicolor genome and the diversification of grasses.</title>
        <authorList>
            <person name="Paterson A.H."/>
            <person name="Bowers J.E."/>
            <person name="Bruggmann R."/>
            <person name="Dubchak I."/>
            <person name="Grimwood J."/>
            <person name="Gundlach H."/>
            <person name="Haberer G."/>
            <person name="Hellsten U."/>
            <person name="Mitros T."/>
            <person name="Poliakov A."/>
            <person name="Schmutz J."/>
            <person name="Spannagl M."/>
            <person name="Tang H."/>
            <person name="Wang X."/>
            <person name="Wicker T."/>
            <person name="Bharti A.K."/>
            <person name="Chapman J."/>
            <person name="Feltus F.A."/>
            <person name="Gowik U."/>
            <person name="Grigoriev I.V."/>
            <person name="Lyons E."/>
            <person name="Maher C.A."/>
            <person name="Martis M."/>
            <person name="Narechania A."/>
            <person name="Otillar R.P."/>
            <person name="Penning B.W."/>
            <person name="Salamov A.A."/>
            <person name="Wang Y."/>
            <person name="Zhang L."/>
            <person name="Carpita N.C."/>
            <person name="Freeling M."/>
            <person name="Gingle A.R."/>
            <person name="Hash C.T."/>
            <person name="Keller B."/>
            <person name="Klein P."/>
            <person name="Kresovich S."/>
            <person name="McCann M.C."/>
            <person name="Ming R."/>
            <person name="Peterson D.G."/>
            <person name="Mehboob-ur-Rahman"/>
            <person name="Ware D."/>
            <person name="Westhoff P."/>
            <person name="Mayer K.F."/>
            <person name="Messing J."/>
            <person name="Rokhsar D.S."/>
        </authorList>
    </citation>
    <scope>NUCLEOTIDE SEQUENCE [LARGE SCALE GENOMIC DNA]</scope>
    <source>
        <strain evidence="2">cv. BTx623</strain>
    </source>
</reference>
<dbReference type="Gramene" id="OQU82419">
    <property type="protein sequence ID" value="OQU82419"/>
    <property type="gene ID" value="SORBI_3006G234850"/>
</dbReference>